<name>A0A7J7NMQ9_9MAGN</name>
<evidence type="ECO:0000313" key="2">
    <source>
        <dbReference type="EMBL" id="KAF6168479.1"/>
    </source>
</evidence>
<gene>
    <name evidence="2" type="ORF">GIB67_005031</name>
</gene>
<sequence>MAISDESSLSSTVASIGNSEDVQSAHAYCLSGQRRQSPTPPIPGIPLEIFVMALRYAYSAPPLVPSQTSYTSSPSLSPLPVASCNPHPPRKKYGYGGCQPPTPDCQASSIALRLPPATDSSVCSIETFPTTSILVTTDDDSLVSHNDDDRLIVIQKEKRNARKPNRYSGMEAGTGNDETNTPQEDFEVDDEEVDTSAPRKNRVRRDSLDKDGGAIEKLALAADKLGENMRQPDLAVLENELKEILNLLKEDLMKALFYYRNNDGVVRGFLALSQDSKKGY</sequence>
<dbReference type="EMBL" id="JACGCM010000696">
    <property type="protein sequence ID" value="KAF6168479.1"/>
    <property type="molecule type" value="Genomic_DNA"/>
</dbReference>
<feature type="region of interest" description="Disordered" evidence="1">
    <location>
        <begin position="155"/>
        <end position="204"/>
    </location>
</feature>
<proteinExistence type="predicted"/>
<comment type="caution">
    <text evidence="2">The sequence shown here is derived from an EMBL/GenBank/DDBJ whole genome shotgun (WGS) entry which is preliminary data.</text>
</comment>
<reference evidence="2 3" key="1">
    <citation type="journal article" date="2020" name="IScience">
        <title>Genome Sequencing of the Endangered Kingdonia uniflora (Circaeasteraceae, Ranunculales) Reveals Potential Mechanisms of Evolutionary Specialization.</title>
        <authorList>
            <person name="Sun Y."/>
            <person name="Deng T."/>
            <person name="Zhang A."/>
            <person name="Moore M.J."/>
            <person name="Landis J.B."/>
            <person name="Lin N."/>
            <person name="Zhang H."/>
            <person name="Zhang X."/>
            <person name="Huang J."/>
            <person name="Zhang X."/>
            <person name="Sun H."/>
            <person name="Wang H."/>
        </authorList>
    </citation>
    <scope>NUCLEOTIDE SEQUENCE [LARGE SCALE GENOMIC DNA]</scope>
    <source>
        <strain evidence="2">TB1705</strain>
        <tissue evidence="2">Leaf</tissue>
    </source>
</reference>
<dbReference type="Proteomes" id="UP000541444">
    <property type="component" value="Unassembled WGS sequence"/>
</dbReference>
<accession>A0A7J7NMQ9</accession>
<protein>
    <submittedName>
        <fullName evidence="2">Uncharacterized protein</fullName>
    </submittedName>
</protein>
<organism evidence="2 3">
    <name type="scientific">Kingdonia uniflora</name>
    <dbReference type="NCBI Taxonomy" id="39325"/>
    <lineage>
        <taxon>Eukaryota</taxon>
        <taxon>Viridiplantae</taxon>
        <taxon>Streptophyta</taxon>
        <taxon>Embryophyta</taxon>
        <taxon>Tracheophyta</taxon>
        <taxon>Spermatophyta</taxon>
        <taxon>Magnoliopsida</taxon>
        <taxon>Ranunculales</taxon>
        <taxon>Circaeasteraceae</taxon>
        <taxon>Kingdonia</taxon>
    </lineage>
</organism>
<evidence type="ECO:0000313" key="3">
    <source>
        <dbReference type="Proteomes" id="UP000541444"/>
    </source>
</evidence>
<keyword evidence="3" id="KW-1185">Reference proteome</keyword>
<evidence type="ECO:0000256" key="1">
    <source>
        <dbReference type="SAM" id="MobiDB-lite"/>
    </source>
</evidence>
<feature type="compositionally biased region" description="Acidic residues" evidence="1">
    <location>
        <begin position="184"/>
        <end position="194"/>
    </location>
</feature>
<dbReference type="AlphaFoldDB" id="A0A7J7NMQ9"/>